<accession>L9KQX4</accession>
<evidence type="ECO:0000313" key="2">
    <source>
        <dbReference type="Proteomes" id="UP000011518"/>
    </source>
</evidence>
<dbReference type="EMBL" id="KB320773">
    <property type="protein sequence ID" value="ELW63567.1"/>
    <property type="molecule type" value="Genomic_DNA"/>
</dbReference>
<dbReference type="InParanoid" id="L9KQX4"/>
<dbReference type="AlphaFoldDB" id="L9KQX4"/>
<protein>
    <submittedName>
        <fullName evidence="1">Uncharacterized protein</fullName>
    </submittedName>
</protein>
<keyword evidence="2" id="KW-1185">Reference proteome</keyword>
<gene>
    <name evidence="1" type="ORF">TREES_T100020706</name>
</gene>
<evidence type="ECO:0000313" key="1">
    <source>
        <dbReference type="EMBL" id="ELW63567.1"/>
    </source>
</evidence>
<reference evidence="2" key="1">
    <citation type="submission" date="2012-07" db="EMBL/GenBank/DDBJ databases">
        <title>Genome of the Chinese tree shrew, a rising model animal genetically related to primates.</title>
        <authorList>
            <person name="Zhang G."/>
            <person name="Fan Y."/>
            <person name="Yao Y."/>
            <person name="Huang Z."/>
        </authorList>
    </citation>
    <scope>NUCLEOTIDE SEQUENCE [LARGE SCALE GENOMIC DNA]</scope>
</reference>
<organism evidence="1 2">
    <name type="scientific">Tupaia chinensis</name>
    <name type="common">Chinese tree shrew</name>
    <name type="synonym">Tupaia belangeri chinensis</name>
    <dbReference type="NCBI Taxonomy" id="246437"/>
    <lineage>
        <taxon>Eukaryota</taxon>
        <taxon>Metazoa</taxon>
        <taxon>Chordata</taxon>
        <taxon>Craniata</taxon>
        <taxon>Vertebrata</taxon>
        <taxon>Euteleostomi</taxon>
        <taxon>Mammalia</taxon>
        <taxon>Eutheria</taxon>
        <taxon>Euarchontoglires</taxon>
        <taxon>Scandentia</taxon>
        <taxon>Tupaiidae</taxon>
        <taxon>Tupaia</taxon>
    </lineage>
</organism>
<reference evidence="2" key="2">
    <citation type="journal article" date="2013" name="Nat. Commun.">
        <title>Genome of the Chinese tree shrew.</title>
        <authorList>
            <person name="Fan Y."/>
            <person name="Huang Z.Y."/>
            <person name="Cao C.C."/>
            <person name="Chen C.S."/>
            <person name="Chen Y.X."/>
            <person name="Fan D.D."/>
            <person name="He J."/>
            <person name="Hou H.L."/>
            <person name="Hu L."/>
            <person name="Hu X.T."/>
            <person name="Jiang X.T."/>
            <person name="Lai R."/>
            <person name="Lang Y.S."/>
            <person name="Liang B."/>
            <person name="Liao S.G."/>
            <person name="Mu D."/>
            <person name="Ma Y.Y."/>
            <person name="Niu Y.Y."/>
            <person name="Sun X.Q."/>
            <person name="Xia J.Q."/>
            <person name="Xiao J."/>
            <person name="Xiong Z.Q."/>
            <person name="Xu L."/>
            <person name="Yang L."/>
            <person name="Zhang Y."/>
            <person name="Zhao W."/>
            <person name="Zhao X.D."/>
            <person name="Zheng Y.T."/>
            <person name="Zhou J.M."/>
            <person name="Zhu Y.B."/>
            <person name="Zhang G.J."/>
            <person name="Wang J."/>
            <person name="Yao Y.G."/>
        </authorList>
    </citation>
    <scope>NUCLEOTIDE SEQUENCE [LARGE SCALE GENOMIC DNA]</scope>
</reference>
<sequence>MIVCRSWIARMGPGAMAATIEPRPRLQGTAPLILTYRHLAMGSEWEQSDIGSAIVTPHNAEKRLPSLGRRYGDQTPHIEALAALGSKDYGGTKQCVCFRLGEP</sequence>
<proteinExistence type="predicted"/>
<dbReference type="Proteomes" id="UP000011518">
    <property type="component" value="Unassembled WGS sequence"/>
</dbReference>
<name>L9KQX4_TUPCH</name>